<dbReference type="PANTHER" id="PTHR41773:SF1">
    <property type="entry name" value="RELA_SPOT DOMAIN-CONTAINING PROTEIN"/>
    <property type="match status" value="1"/>
</dbReference>
<feature type="domain" description="RelA/SpoT" evidence="2">
    <location>
        <begin position="50"/>
        <end position="170"/>
    </location>
</feature>
<dbReference type="Gene3D" id="3.30.460.10">
    <property type="entry name" value="Beta Polymerase, domain 2"/>
    <property type="match status" value="1"/>
</dbReference>
<dbReference type="InterPro" id="IPR043519">
    <property type="entry name" value="NT_sf"/>
</dbReference>
<keyword evidence="3" id="KW-0808">Transferase</keyword>
<dbReference type="AlphaFoldDB" id="A0A855Y053"/>
<dbReference type="SMART" id="SM00954">
    <property type="entry name" value="RelA_SpoT"/>
    <property type="match status" value="1"/>
</dbReference>
<reference evidence="3 4" key="1">
    <citation type="submission" date="2018-05" db="EMBL/GenBank/DDBJ databases">
        <title>Freshwater and sediment microbial communities from various areas in North America, analyzing microbe dynamics in response to fracking.</title>
        <authorList>
            <person name="Lamendella R."/>
        </authorList>
    </citation>
    <scope>NUCLEOTIDE SEQUENCE [LARGE SCALE GENOMIC DNA]</scope>
    <source>
        <strain evidence="3 4">DB-3</strain>
    </source>
</reference>
<evidence type="ECO:0000256" key="1">
    <source>
        <dbReference type="ARBA" id="ARBA00004976"/>
    </source>
</evidence>
<accession>A0A855Y053</accession>
<dbReference type="GO" id="GO:0016740">
    <property type="term" value="F:transferase activity"/>
    <property type="evidence" value="ECO:0007669"/>
    <property type="project" value="UniProtKB-KW"/>
</dbReference>
<comment type="caution">
    <text evidence="3">The sequence shown here is derived from an EMBL/GenBank/DDBJ whole genome shotgun (WGS) entry which is preliminary data.</text>
</comment>
<sequence>MKKRNLKIKNESVKWYKENRELYLKFSKRVENIIRDVLEAEHIPFHSVNSRAKEVDSFEKKANTDKYDDPINQIKDFSGIRVITYVEADVKKVCEVIEKNFEIDREHFNDKSDNKFGYRSIHYVASLPENRLNFPELRIYKGLFFEVQIRTILQHAWAEIEHDRNYKIHGVLPEQDDIKNRFAVLSGILKMVDTEFDSLVKDIDNYKTSVETNTKGGNLDILIDSISINEFMTNKFTKEIKEGGVEANFGYGHTGNGESIAISELKNFGIETLKQLDTIIPEDFKNKARKEFEDGNFIGLIRKFMMIKDIKRYFEHSWNNSWTSTDSESVVTLINYGIEYEDLFERNGIKIVDSYNLNDYENDMNEDIDV</sequence>
<evidence type="ECO:0000259" key="2">
    <source>
        <dbReference type="SMART" id="SM00954"/>
    </source>
</evidence>
<gene>
    <name evidence="3" type="ORF">DET56_1294</name>
</gene>
<name>A0A855Y053_9BACL</name>
<dbReference type="CDD" id="cd05399">
    <property type="entry name" value="NT_Rel-Spo_like"/>
    <property type="match status" value="1"/>
</dbReference>
<organism evidence="3 4">
    <name type="scientific">Paenibacillus pabuli</name>
    <dbReference type="NCBI Taxonomy" id="1472"/>
    <lineage>
        <taxon>Bacteria</taxon>
        <taxon>Bacillati</taxon>
        <taxon>Bacillota</taxon>
        <taxon>Bacilli</taxon>
        <taxon>Bacillales</taxon>
        <taxon>Paenibacillaceae</taxon>
        <taxon>Paenibacillus</taxon>
    </lineage>
</organism>
<evidence type="ECO:0000313" key="3">
    <source>
        <dbReference type="EMBL" id="PWW31605.1"/>
    </source>
</evidence>
<dbReference type="EMBL" id="QGTZ01000029">
    <property type="protein sequence ID" value="PWW31605.1"/>
    <property type="molecule type" value="Genomic_DNA"/>
</dbReference>
<dbReference type="Gene3D" id="1.10.287.860">
    <property type="entry name" value="Nucleotidyltransferase"/>
    <property type="match status" value="1"/>
</dbReference>
<dbReference type="InterPro" id="IPR007685">
    <property type="entry name" value="RelA_SpoT"/>
</dbReference>
<dbReference type="Pfam" id="PF04607">
    <property type="entry name" value="RelA_SpoT"/>
    <property type="match status" value="1"/>
</dbReference>
<dbReference type="RefSeq" id="WP_110002523.1">
    <property type="nucleotide sequence ID" value="NZ_QGTZ01000029.1"/>
</dbReference>
<dbReference type="PANTHER" id="PTHR41773">
    <property type="entry name" value="GTP PYROPHOSPHATASE-RELATED"/>
    <property type="match status" value="1"/>
</dbReference>
<proteinExistence type="predicted"/>
<dbReference type="Proteomes" id="UP000247078">
    <property type="component" value="Unassembled WGS sequence"/>
</dbReference>
<comment type="pathway">
    <text evidence="1">Purine metabolism; ppGpp biosynthesis; ppGpp from GTP: step 1/2.</text>
</comment>
<protein>
    <submittedName>
        <fullName evidence="3">PpGpp synthetase/RelA/SpoT-type nucleotidyltransferase</fullName>
    </submittedName>
</protein>
<dbReference type="GO" id="GO:0015970">
    <property type="term" value="P:guanosine tetraphosphate biosynthetic process"/>
    <property type="evidence" value="ECO:0007669"/>
    <property type="project" value="UniProtKB-UniPathway"/>
</dbReference>
<evidence type="ECO:0000313" key="4">
    <source>
        <dbReference type="Proteomes" id="UP000247078"/>
    </source>
</evidence>
<dbReference type="SUPFAM" id="SSF81301">
    <property type="entry name" value="Nucleotidyltransferase"/>
    <property type="match status" value="1"/>
</dbReference>
<dbReference type="UniPathway" id="UPA00908">
    <property type="reaction ID" value="UER00884"/>
</dbReference>